<accession>G9B1H7</accession>
<protein>
    <submittedName>
        <fullName evidence="1">Gp76</fullName>
    </submittedName>
</protein>
<dbReference type="GeneID" id="11536732"/>
<dbReference type="EMBL" id="HM144387">
    <property type="protein sequence ID" value="ADH03222.1"/>
    <property type="molecule type" value="Genomic_DNA"/>
</dbReference>
<proteinExistence type="predicted"/>
<dbReference type="RefSeq" id="YP_004957091.1">
    <property type="nucleotide sequence ID" value="NC_016563.1"/>
</dbReference>
<evidence type="ECO:0000313" key="1">
    <source>
        <dbReference type="EMBL" id="ADH03222.1"/>
    </source>
</evidence>
<dbReference type="KEGG" id="vg:11536732"/>
<keyword evidence="2" id="KW-1185">Reference proteome</keyword>
<sequence>MHMYRVVYYNNDLERTEIELDAKNLAMLEQTVQRIQYHKHKPVIITNIKWLGKK</sequence>
<dbReference type="Proteomes" id="UP000005445">
    <property type="component" value="Segment"/>
</dbReference>
<evidence type="ECO:0000313" key="2">
    <source>
        <dbReference type="Proteomes" id="UP000005445"/>
    </source>
</evidence>
<dbReference type="OrthoDB" id="29136at10239"/>
<name>G9B1H7_9CAUD</name>
<organism evidence="1 2">
    <name type="scientific">Bacillus phage W.Ph</name>
    <dbReference type="NCBI Taxonomy" id="764595"/>
    <lineage>
        <taxon>Viruses</taxon>
        <taxon>Duplodnaviria</taxon>
        <taxon>Heunggongvirae</taxon>
        <taxon>Uroviricota</taxon>
        <taxon>Caudoviricetes</taxon>
        <taxon>Herelleviridae</taxon>
        <taxon>Bastillevirinae</taxon>
        <taxon>Wphvirus</taxon>
        <taxon>Wphvirus WPh</taxon>
    </lineage>
</organism>
<reference evidence="1 2" key="1">
    <citation type="submission" date="2013-01" db="EMBL/GenBank/DDBJ databases">
        <title>Large myovirus of Bacillus.</title>
        <authorList>
            <person name="Klumpp J."/>
            <person name="Beyer W."/>
            <person name="Loessner M.J."/>
        </authorList>
    </citation>
    <scope>NUCLEOTIDE SEQUENCE [LARGE SCALE GENOMIC DNA]</scope>
</reference>